<keyword evidence="3" id="KW-1185">Reference proteome</keyword>
<keyword evidence="1" id="KW-0732">Signal</keyword>
<organism evidence="2 3">
    <name type="scientific">Littorina saxatilis</name>
    <dbReference type="NCBI Taxonomy" id="31220"/>
    <lineage>
        <taxon>Eukaryota</taxon>
        <taxon>Metazoa</taxon>
        <taxon>Spiralia</taxon>
        <taxon>Lophotrochozoa</taxon>
        <taxon>Mollusca</taxon>
        <taxon>Gastropoda</taxon>
        <taxon>Caenogastropoda</taxon>
        <taxon>Littorinimorpha</taxon>
        <taxon>Littorinoidea</taxon>
        <taxon>Littorinidae</taxon>
        <taxon>Littorina</taxon>
    </lineage>
</organism>
<dbReference type="EMBL" id="JBAMIC010000362">
    <property type="protein sequence ID" value="KAK7089839.1"/>
    <property type="molecule type" value="Genomic_DNA"/>
</dbReference>
<accession>A0AAN9FZP7</accession>
<evidence type="ECO:0000256" key="1">
    <source>
        <dbReference type="SAM" id="SignalP"/>
    </source>
</evidence>
<dbReference type="Proteomes" id="UP001374579">
    <property type="component" value="Unassembled WGS sequence"/>
</dbReference>
<dbReference type="AlphaFoldDB" id="A0AAN9FZP7"/>
<sequence length="92" mass="10351">MNAMQGPSNFVTVIAVFAIVIFLELSGATANDDVRTKKSQHNVIRKSDDDTTLSPSYRRLPPLFPVDCVCAKPPCSRCHDFLDFFFEGKKKR</sequence>
<gene>
    <name evidence="2" type="ORF">V1264_024707</name>
</gene>
<feature type="chain" id="PRO_5042920522" evidence="1">
    <location>
        <begin position="31"/>
        <end position="92"/>
    </location>
</feature>
<name>A0AAN9FZP7_9CAEN</name>
<protein>
    <submittedName>
        <fullName evidence="2">Uncharacterized protein</fullName>
    </submittedName>
</protein>
<reference evidence="2 3" key="1">
    <citation type="submission" date="2024-02" db="EMBL/GenBank/DDBJ databases">
        <title>Chromosome-scale genome assembly of the rough periwinkle Littorina saxatilis.</title>
        <authorList>
            <person name="De Jode A."/>
            <person name="Faria R."/>
            <person name="Formenti G."/>
            <person name="Sims Y."/>
            <person name="Smith T.P."/>
            <person name="Tracey A."/>
            <person name="Wood J.M.D."/>
            <person name="Zagrodzka Z.B."/>
            <person name="Johannesson K."/>
            <person name="Butlin R.K."/>
            <person name="Leder E.H."/>
        </authorList>
    </citation>
    <scope>NUCLEOTIDE SEQUENCE [LARGE SCALE GENOMIC DNA]</scope>
    <source>
        <strain evidence="2">Snail1</strain>
        <tissue evidence="2">Muscle</tissue>
    </source>
</reference>
<feature type="signal peptide" evidence="1">
    <location>
        <begin position="1"/>
        <end position="30"/>
    </location>
</feature>
<evidence type="ECO:0000313" key="3">
    <source>
        <dbReference type="Proteomes" id="UP001374579"/>
    </source>
</evidence>
<comment type="caution">
    <text evidence="2">The sequence shown here is derived from an EMBL/GenBank/DDBJ whole genome shotgun (WGS) entry which is preliminary data.</text>
</comment>
<proteinExistence type="predicted"/>
<evidence type="ECO:0000313" key="2">
    <source>
        <dbReference type="EMBL" id="KAK7089839.1"/>
    </source>
</evidence>